<dbReference type="InterPro" id="IPR032675">
    <property type="entry name" value="LRR_dom_sf"/>
</dbReference>
<dbReference type="Pfam" id="PF13855">
    <property type="entry name" value="LRR_8"/>
    <property type="match status" value="4"/>
</dbReference>
<keyword evidence="1" id="KW-0433">Leucine-rich repeat</keyword>
<dbReference type="SUPFAM" id="SSF52058">
    <property type="entry name" value="L domain-like"/>
    <property type="match status" value="2"/>
</dbReference>
<dbReference type="Proteomes" id="UP000009168">
    <property type="component" value="Unassembled WGS sequence"/>
</dbReference>
<dbReference type="PRINTS" id="PR00019">
    <property type="entry name" value="LEURICHRPT"/>
</dbReference>
<dbReference type="KEGG" id="tet:TTHERM_000716187"/>
<dbReference type="InterPro" id="IPR003591">
    <property type="entry name" value="Leu-rich_rpt_typical-subtyp"/>
</dbReference>
<evidence type="ECO:0000313" key="3">
    <source>
        <dbReference type="EMBL" id="EWS71822.1"/>
    </source>
</evidence>
<evidence type="ECO:0000256" key="1">
    <source>
        <dbReference type="ARBA" id="ARBA00022614"/>
    </source>
</evidence>
<sequence>MIETGEKAIIGSLKRARRTGQLTLIGLELKEFPKQIAQYQDLQLDDNWWEIAPLTKLDLSNNEIKQIPEDFTHEKEIQLVRMLNNKLFTLPNSLFQLTQLKSIDFSKNQIKQLPYSLVQCPSLVEINLSENKIEELPMNMHYLQNLEILNLSQNNLRAVPIFLEKTPLKKVDLSENKISHIPQPAFSGCLLLENLILSKNLIQQIDEGAFQNLKSLVNLYLDQNRLVEFQEVPQSEKLDQLVLSYNRIESFTQFENIPNLSALVINNNKLKNLDKSILICKNIKTLDLTNNDLPDIPSEIGLLPKLVRFTVEGNPLKCIRNTIKNAGAEAIKKYLRDRIQGDYTQVESAMDPKMNFIQKKLDPIEVLLREFYRNNEFIVSNQNLTKFDDERLYNLKGLTHLDISNNKIQIIPEQLVNYEKSLSKLHANNNNLIALPQSILQLRQLQSLEFKQNNIEYFFDNNSQLKQCWQVFPNLQHLDLSINKLKSISGLIISFMPSLRVLNLAYNQISDLSPLFSTSAKLNKLEVIDVSNNSLQELSEQIAYTLPMLQNLNLENNNLQKIPTELGFMKLKTLKIDGNPLKLIKRAVIEKGTVSILDYLRTRHVGNPPTDLACMRPVVEEIEEQPEQPQANILRNNDYQYRRQNHQYGQLQQQPVQQQQPNYGFGRGNLFKQNQNDLLFQQQQSYNQERGGFQKVGNMEVENYSMQYTSQQNQVNQQRSFDQVNQGYNNQQQFNRNMQVEDLAYNNNPNAGQIKRANKAEIEKQIYLINGSISKLENELAENFSLNKFQINEKRKELQALKLQRSKLQQDLQ</sequence>
<dbReference type="SMART" id="SM00364">
    <property type="entry name" value="LRR_BAC"/>
    <property type="match status" value="10"/>
</dbReference>
<dbReference type="Gene3D" id="3.80.10.10">
    <property type="entry name" value="Ribonuclease Inhibitor"/>
    <property type="match status" value="4"/>
</dbReference>
<dbReference type="PANTHER" id="PTHR24366">
    <property type="entry name" value="IG(IMMUNOGLOBULIN) AND LRR(LEUCINE RICH REPEAT) DOMAINS"/>
    <property type="match status" value="1"/>
</dbReference>
<reference evidence="4" key="1">
    <citation type="journal article" date="2006" name="PLoS Biol.">
        <title>Macronuclear genome sequence of the ciliate Tetrahymena thermophila, a model eukaryote.</title>
        <authorList>
            <person name="Eisen J.A."/>
            <person name="Coyne R.S."/>
            <person name="Wu M."/>
            <person name="Wu D."/>
            <person name="Thiagarajan M."/>
            <person name="Wortman J.R."/>
            <person name="Badger J.H."/>
            <person name="Ren Q."/>
            <person name="Amedeo P."/>
            <person name="Jones K.M."/>
            <person name="Tallon L.J."/>
            <person name="Delcher A.L."/>
            <person name="Salzberg S.L."/>
            <person name="Silva J.C."/>
            <person name="Haas B.J."/>
            <person name="Majoros W.H."/>
            <person name="Farzad M."/>
            <person name="Carlton J.M."/>
            <person name="Smith R.K. Jr."/>
            <person name="Garg J."/>
            <person name="Pearlman R.E."/>
            <person name="Karrer K.M."/>
            <person name="Sun L."/>
            <person name="Manning G."/>
            <person name="Elde N.C."/>
            <person name="Turkewitz A.P."/>
            <person name="Asai D.J."/>
            <person name="Wilkes D.E."/>
            <person name="Wang Y."/>
            <person name="Cai H."/>
            <person name="Collins K."/>
            <person name="Stewart B.A."/>
            <person name="Lee S.R."/>
            <person name="Wilamowska K."/>
            <person name="Weinberg Z."/>
            <person name="Ruzzo W.L."/>
            <person name="Wloga D."/>
            <person name="Gaertig J."/>
            <person name="Frankel J."/>
            <person name="Tsao C.-C."/>
            <person name="Gorovsky M.A."/>
            <person name="Keeling P.J."/>
            <person name="Waller R.F."/>
            <person name="Patron N.J."/>
            <person name="Cherry J.M."/>
            <person name="Stover N.A."/>
            <person name="Krieger C.J."/>
            <person name="del Toro C."/>
            <person name="Ryder H.F."/>
            <person name="Williamson S.C."/>
            <person name="Barbeau R.A."/>
            <person name="Hamilton E.P."/>
            <person name="Orias E."/>
        </authorList>
    </citation>
    <scope>NUCLEOTIDE SEQUENCE [LARGE SCALE GENOMIC DNA]</scope>
    <source>
        <strain evidence="4">SB210</strain>
    </source>
</reference>
<dbReference type="InParanoid" id="W7X306"/>
<keyword evidence="4" id="KW-1185">Reference proteome</keyword>
<evidence type="ECO:0008006" key="5">
    <source>
        <dbReference type="Google" id="ProtNLM"/>
    </source>
</evidence>
<dbReference type="OrthoDB" id="427790at2759"/>
<dbReference type="EMBL" id="GG662447">
    <property type="protein sequence ID" value="EWS71822.1"/>
    <property type="molecule type" value="Genomic_DNA"/>
</dbReference>
<dbReference type="SMART" id="SM00365">
    <property type="entry name" value="LRR_SD22"/>
    <property type="match status" value="8"/>
</dbReference>
<name>W7X306_TETTS</name>
<dbReference type="Pfam" id="PF00560">
    <property type="entry name" value="LRR_1"/>
    <property type="match status" value="1"/>
</dbReference>
<keyword evidence="2" id="KW-0677">Repeat</keyword>
<evidence type="ECO:0000313" key="4">
    <source>
        <dbReference type="Proteomes" id="UP000009168"/>
    </source>
</evidence>
<dbReference type="AlphaFoldDB" id="W7X306"/>
<dbReference type="InterPro" id="IPR001611">
    <property type="entry name" value="Leu-rich_rpt"/>
</dbReference>
<dbReference type="Pfam" id="PF12799">
    <property type="entry name" value="LRR_4"/>
    <property type="match status" value="1"/>
</dbReference>
<dbReference type="GeneID" id="24440347"/>
<dbReference type="SMART" id="SM00369">
    <property type="entry name" value="LRR_TYP"/>
    <property type="match status" value="14"/>
</dbReference>
<dbReference type="PROSITE" id="PS51450">
    <property type="entry name" value="LRR"/>
    <property type="match status" value="8"/>
</dbReference>
<dbReference type="STRING" id="312017.W7X306"/>
<dbReference type="InterPro" id="IPR025875">
    <property type="entry name" value="Leu-rich_rpt_4"/>
</dbReference>
<dbReference type="RefSeq" id="XP_012655644.1">
    <property type="nucleotide sequence ID" value="XM_012800190.1"/>
</dbReference>
<protein>
    <recommendedName>
        <fullName evidence="5">Leucine rich repeat protein</fullName>
    </recommendedName>
</protein>
<gene>
    <name evidence="3" type="ORF">TTHERM_000716187</name>
</gene>
<dbReference type="PANTHER" id="PTHR24366:SF96">
    <property type="entry name" value="LEUCINE RICH REPEAT CONTAINING 53"/>
    <property type="match status" value="1"/>
</dbReference>
<organism evidence="3 4">
    <name type="scientific">Tetrahymena thermophila (strain SB210)</name>
    <dbReference type="NCBI Taxonomy" id="312017"/>
    <lineage>
        <taxon>Eukaryota</taxon>
        <taxon>Sar</taxon>
        <taxon>Alveolata</taxon>
        <taxon>Ciliophora</taxon>
        <taxon>Intramacronucleata</taxon>
        <taxon>Oligohymenophorea</taxon>
        <taxon>Hymenostomatida</taxon>
        <taxon>Tetrahymenina</taxon>
        <taxon>Tetrahymenidae</taxon>
        <taxon>Tetrahymena</taxon>
    </lineage>
</organism>
<evidence type="ECO:0000256" key="2">
    <source>
        <dbReference type="ARBA" id="ARBA00022737"/>
    </source>
</evidence>
<proteinExistence type="predicted"/>
<accession>W7X306</accession>